<feature type="compositionally biased region" description="Low complexity" evidence="5">
    <location>
        <begin position="1"/>
        <end position="10"/>
    </location>
</feature>
<dbReference type="STRING" id="69771.A0A1V6PKG1"/>
<evidence type="ECO:0000259" key="6">
    <source>
        <dbReference type="PROSITE" id="PS51044"/>
    </source>
</evidence>
<feature type="compositionally biased region" description="Low complexity" evidence="5">
    <location>
        <begin position="500"/>
        <end position="526"/>
    </location>
</feature>
<reference evidence="8" key="1">
    <citation type="journal article" date="2017" name="Nat. Microbiol.">
        <title>Global analysis of biosynthetic gene clusters reveals vast potential of secondary metabolite production in Penicillium species.</title>
        <authorList>
            <person name="Nielsen J.C."/>
            <person name="Grijseels S."/>
            <person name="Prigent S."/>
            <person name="Ji B."/>
            <person name="Dainat J."/>
            <person name="Nielsen K.F."/>
            <person name="Frisvad J.C."/>
            <person name="Workman M."/>
            <person name="Nielsen J."/>
        </authorList>
    </citation>
    <scope>NUCLEOTIDE SEQUENCE [LARGE SCALE GENOMIC DNA]</scope>
    <source>
        <strain evidence="8">IBT 11843</strain>
    </source>
</reference>
<dbReference type="GO" id="GO:0000785">
    <property type="term" value="C:chromatin"/>
    <property type="evidence" value="ECO:0007669"/>
    <property type="project" value="TreeGrafter"/>
</dbReference>
<dbReference type="GO" id="GO:0016925">
    <property type="term" value="P:protein sumoylation"/>
    <property type="evidence" value="ECO:0007669"/>
    <property type="project" value="TreeGrafter"/>
</dbReference>
<dbReference type="InterPro" id="IPR004181">
    <property type="entry name" value="Znf_MIZ"/>
</dbReference>
<feature type="region of interest" description="Disordered" evidence="5">
    <location>
        <begin position="466"/>
        <end position="552"/>
    </location>
</feature>
<dbReference type="Gene3D" id="3.30.40.10">
    <property type="entry name" value="Zinc/RING finger domain, C3HC4 (zinc finger)"/>
    <property type="match status" value="1"/>
</dbReference>
<feature type="region of interest" description="Disordered" evidence="5">
    <location>
        <begin position="41"/>
        <end position="247"/>
    </location>
</feature>
<feature type="compositionally biased region" description="Polar residues" evidence="5">
    <location>
        <begin position="216"/>
        <end position="241"/>
    </location>
</feature>
<evidence type="ECO:0000313" key="8">
    <source>
        <dbReference type="Proteomes" id="UP000191522"/>
    </source>
</evidence>
<feature type="compositionally biased region" description="Polar residues" evidence="5">
    <location>
        <begin position="617"/>
        <end position="630"/>
    </location>
</feature>
<dbReference type="PROSITE" id="PS51044">
    <property type="entry name" value="ZF_SP_RING"/>
    <property type="match status" value="1"/>
</dbReference>
<dbReference type="PANTHER" id="PTHR10782:SF4">
    <property type="entry name" value="TONALLI, ISOFORM E"/>
    <property type="match status" value="1"/>
</dbReference>
<feature type="compositionally biased region" description="Polar residues" evidence="5">
    <location>
        <begin position="527"/>
        <end position="552"/>
    </location>
</feature>
<dbReference type="Proteomes" id="UP000191522">
    <property type="component" value="Unassembled WGS sequence"/>
</dbReference>
<evidence type="ECO:0000256" key="2">
    <source>
        <dbReference type="ARBA" id="ARBA00022771"/>
    </source>
</evidence>
<feature type="compositionally biased region" description="Low complexity" evidence="5">
    <location>
        <begin position="1086"/>
        <end position="1100"/>
    </location>
</feature>
<dbReference type="AlphaFoldDB" id="A0A1V6PKG1"/>
<dbReference type="InterPro" id="IPR013083">
    <property type="entry name" value="Znf_RING/FYVE/PHD"/>
</dbReference>
<keyword evidence="1" id="KW-0479">Metal-binding</keyword>
<feature type="domain" description="SP-RING-type" evidence="6">
    <location>
        <begin position="941"/>
        <end position="1029"/>
    </location>
</feature>
<feature type="region of interest" description="Disordered" evidence="5">
    <location>
        <begin position="1052"/>
        <end position="1106"/>
    </location>
</feature>
<dbReference type="OMA" id="DNWRCPI"/>
<organism evidence="7 8">
    <name type="scientific">Penicillium decumbens</name>
    <dbReference type="NCBI Taxonomy" id="69771"/>
    <lineage>
        <taxon>Eukaryota</taxon>
        <taxon>Fungi</taxon>
        <taxon>Dikarya</taxon>
        <taxon>Ascomycota</taxon>
        <taxon>Pezizomycotina</taxon>
        <taxon>Eurotiomycetes</taxon>
        <taxon>Eurotiomycetidae</taxon>
        <taxon>Eurotiales</taxon>
        <taxon>Aspergillaceae</taxon>
        <taxon>Penicillium</taxon>
    </lineage>
</organism>
<dbReference type="OrthoDB" id="27975at2759"/>
<proteinExistence type="predicted"/>
<comment type="caution">
    <text evidence="7">The sequence shown here is derived from an EMBL/GenBank/DDBJ whole genome shotgun (WGS) entry which is preliminary data.</text>
</comment>
<gene>
    <name evidence="7" type="ORF">PENDEC_c002G02257</name>
</gene>
<feature type="region of interest" description="Disordered" evidence="5">
    <location>
        <begin position="1"/>
        <end position="21"/>
    </location>
</feature>
<feature type="compositionally biased region" description="Polar residues" evidence="5">
    <location>
        <begin position="158"/>
        <end position="207"/>
    </location>
</feature>
<feature type="compositionally biased region" description="Low complexity" evidence="5">
    <location>
        <begin position="639"/>
        <end position="650"/>
    </location>
</feature>
<dbReference type="GO" id="GO:0061665">
    <property type="term" value="F:SUMO ligase activity"/>
    <property type="evidence" value="ECO:0007669"/>
    <property type="project" value="TreeGrafter"/>
</dbReference>
<feature type="compositionally biased region" description="Polar residues" evidence="5">
    <location>
        <begin position="65"/>
        <end position="74"/>
    </location>
</feature>
<dbReference type="EMBL" id="MDYL01000002">
    <property type="protein sequence ID" value="OQD77528.1"/>
    <property type="molecule type" value="Genomic_DNA"/>
</dbReference>
<dbReference type="Pfam" id="PF02891">
    <property type="entry name" value="zf-MIZ"/>
    <property type="match status" value="1"/>
</dbReference>
<name>A0A1V6PKG1_PENDC</name>
<dbReference type="GO" id="GO:0008270">
    <property type="term" value="F:zinc ion binding"/>
    <property type="evidence" value="ECO:0007669"/>
    <property type="project" value="UniProtKB-KW"/>
</dbReference>
<accession>A0A1V6PKG1</accession>
<keyword evidence="3" id="KW-0862">Zinc</keyword>
<evidence type="ECO:0000256" key="3">
    <source>
        <dbReference type="ARBA" id="ARBA00022833"/>
    </source>
</evidence>
<feature type="region of interest" description="Disordered" evidence="5">
    <location>
        <begin position="597"/>
        <end position="721"/>
    </location>
</feature>
<keyword evidence="8" id="KW-1185">Reference proteome</keyword>
<evidence type="ECO:0000313" key="7">
    <source>
        <dbReference type="EMBL" id="OQD77528.1"/>
    </source>
</evidence>
<feature type="compositionally biased region" description="Pro residues" evidence="5">
    <location>
        <begin position="701"/>
        <end position="718"/>
    </location>
</feature>
<feature type="compositionally biased region" description="Low complexity" evidence="5">
    <location>
        <begin position="139"/>
        <end position="154"/>
    </location>
</feature>
<keyword evidence="2 4" id="KW-0863">Zinc-finger</keyword>
<feature type="compositionally biased region" description="Polar residues" evidence="5">
    <location>
        <begin position="476"/>
        <end position="488"/>
    </location>
</feature>
<evidence type="ECO:0000256" key="1">
    <source>
        <dbReference type="ARBA" id="ARBA00022723"/>
    </source>
</evidence>
<dbReference type="PANTHER" id="PTHR10782">
    <property type="entry name" value="ZINC FINGER MIZ DOMAIN-CONTAINING PROTEIN"/>
    <property type="match status" value="1"/>
</dbReference>
<sequence>MVSPRSQRSRPSVDDIEESNSTASLFLGGVRRAWMPGASVPGLPPPQICDTQPMLAVADPPANSRPLNTLSSKQGRPEAALISPMTPGANLQPSASLVDKPDAPTAALPSPAPSNNSNPSPIIAPNTPRDAASLVSDRPPVAVPQNAQNAQNAVHPSQPATVPQQNPAITTSTNSCGQENPHPQQSLPRLTNSLPVQSPVTDQTPGQGLSLMTDGHGNTPQNTGPEPQLSQRDTIRTQPSGLTMPGDDIWAQWKASLRDLKQAARVCPSPIVQPRVRLLEDACEYKDLLYLVLHQVYCLQYLDNQTPSELPPLRDFPVLREKACQEGMLRVQELIEPNTRMPAPMVWRLAGFPGTFEALSCQKWYFSTVQAISLCLTRIATHFTDHKASLYELVYHRGYPPTIDELRGLLHATSPVLMTVMFISTCRTFYGAESMTKLTELFRQDLQASLQGKNSTVMQEYKKIPMRPRPTPLTVPLSQPTPSASPSCPFQDIPDRVAQVPSSGSPVVSVHSNSPVISIHSSPHSGQNSPRGSTNVNVPVSQSLSGQQTVQAVNQHSPYPQQPVQQRQTIVGQPPQLNRVWYQGQWRQYDSVQMQLPPQSQAQPGHYCPTPTAYQGPVQQSPRVQMQQPAQVGVPLNFPSLTSNPSQPQSQPLPPHLWYGQMPPQPHHPPARSHGNTPQRDHIQGLPIQQVPSSATRRPPKPSSRPPLKVPLLPPPGHRLPHTVNPSSMRMALHQADLRDPEKRLGEVGPNKEWVELELFQHLGNFILRPRIIDPKKLRYDWDFQVPETECKRFPHLQERGGGKRHIQTIQPGCGIFRLRFITLRPFEQDNVERLWSTKNPVWPSVLYIFVNGTELYVRRKAHHGKDIPLEISRLVRPGNNTVTIHLLLEPGECKDFKYAVGIEDMQIQKFERVRDLLGITPAEQTRQNIQKRLTPSVDSDDLAVVTDSLTISLIDPFTAQIFKSPVRSENCDHLECFDHETFIQTRKSVSGVTPMNDNWRCPICNVDARPQLLRVDKFFTEVRDQLVAMHQLECTQAIQVKADGTWTVQVMRNDSPNDRPSGPATGKRKADDVEGGSDTSRTKFESSPPRRTTSKSTEPIVIELD</sequence>
<dbReference type="CDD" id="cd16650">
    <property type="entry name" value="SP-RING_PIAS-like"/>
    <property type="match status" value="1"/>
</dbReference>
<evidence type="ECO:0000256" key="4">
    <source>
        <dbReference type="PROSITE-ProRule" id="PRU00452"/>
    </source>
</evidence>
<protein>
    <recommendedName>
        <fullName evidence="6">SP-RING-type domain-containing protein</fullName>
    </recommendedName>
</protein>
<evidence type="ECO:0000256" key="5">
    <source>
        <dbReference type="SAM" id="MobiDB-lite"/>
    </source>
</evidence>
<feature type="compositionally biased region" description="Low complexity" evidence="5">
    <location>
        <begin position="103"/>
        <end position="128"/>
    </location>
</feature>